<evidence type="ECO:0000313" key="1">
    <source>
        <dbReference type="EMBL" id="CAH0482430.1"/>
    </source>
</evidence>
<accession>A0AAU9LCJ6</accession>
<proteinExistence type="predicted"/>
<reference evidence="1" key="1">
    <citation type="submission" date="2021-11" db="EMBL/GenBank/DDBJ databases">
        <authorList>
            <person name="Islam A."/>
            <person name="Islam S."/>
            <person name="Flora M.S."/>
            <person name="Rahman M."/>
            <person name="Ziaur R.M."/>
            <person name="Epstein J.H."/>
            <person name="Hassan M."/>
            <person name="Klassen M."/>
            <person name="Woodard K."/>
            <person name="Webb A."/>
            <person name="Webby R.J."/>
            <person name="El Zowalaty M.E."/>
        </authorList>
    </citation>
    <scope>NUCLEOTIDE SEQUENCE</scope>
    <source>
        <strain evidence="1">Pbs3</strain>
    </source>
</reference>
<evidence type="ECO:0008006" key="3">
    <source>
        <dbReference type="Google" id="ProtNLM"/>
    </source>
</evidence>
<gene>
    <name evidence="1" type="ORF">PBS003_LOCUS9024</name>
</gene>
<dbReference type="Proteomes" id="UP001160483">
    <property type="component" value="Unassembled WGS sequence"/>
</dbReference>
<comment type="caution">
    <text evidence="1">The sequence shown here is derived from an EMBL/GenBank/DDBJ whole genome shotgun (WGS) entry which is preliminary data.</text>
</comment>
<protein>
    <recommendedName>
        <fullName evidence="3">Zn(2)-C6 fungal-type domain-containing protein</fullName>
    </recommendedName>
</protein>
<dbReference type="EMBL" id="CAKKTJ010000334">
    <property type="protein sequence ID" value="CAH0482430.1"/>
    <property type="molecule type" value="Genomic_DNA"/>
</dbReference>
<evidence type="ECO:0000313" key="2">
    <source>
        <dbReference type="Proteomes" id="UP001160483"/>
    </source>
</evidence>
<organism evidence="1 2">
    <name type="scientific">Peronospora belbahrii</name>
    <dbReference type="NCBI Taxonomy" id="622444"/>
    <lineage>
        <taxon>Eukaryota</taxon>
        <taxon>Sar</taxon>
        <taxon>Stramenopiles</taxon>
        <taxon>Oomycota</taxon>
        <taxon>Peronosporomycetes</taxon>
        <taxon>Peronosporales</taxon>
        <taxon>Peronosporaceae</taxon>
        <taxon>Peronospora</taxon>
    </lineage>
</organism>
<name>A0AAU9LCJ6_9STRA</name>
<sequence length="142" mass="15726">MPMNRNARMVECGMGSMPMMDSTSGFQNELQDGNHAILRMDTDRFDMDPANRNQNRNRGNYRCSKCGEPKKGHVCPLVPSNFKCNRCGLSRKSCSCVAPALRSIGVQVEMDQDMTTRELDLSVQGVEEFHKATAGCSTPNSS</sequence>
<dbReference type="AlphaFoldDB" id="A0AAU9LCJ6"/>